<dbReference type="GeneID" id="105894541"/>
<dbReference type="RefSeq" id="XP_042558884.1">
    <property type="nucleotide sequence ID" value="XM_042702950.1"/>
</dbReference>
<dbReference type="InterPro" id="IPR052624">
    <property type="entry name" value="CRIM1"/>
</dbReference>
<dbReference type="AlphaFoldDB" id="A0A8M1KA81"/>
<dbReference type="SMART" id="SM00214">
    <property type="entry name" value="VWC"/>
    <property type="match status" value="1"/>
</dbReference>
<dbReference type="PANTHER" id="PTHR46439">
    <property type="entry name" value="CYSTEINE-RICH MOTOR NEURON 1 PROTEIN"/>
    <property type="match status" value="1"/>
</dbReference>
<protein>
    <submittedName>
        <fullName evidence="5">Collagen alpha-1(II) chain-like</fullName>
    </submittedName>
</protein>
<dbReference type="Proteomes" id="UP000515152">
    <property type="component" value="Chromosome 21"/>
</dbReference>
<feature type="domain" description="VWFC" evidence="3">
    <location>
        <begin position="36"/>
        <end position="95"/>
    </location>
</feature>
<proteinExistence type="predicted"/>
<dbReference type="OrthoDB" id="8939548at2759"/>
<evidence type="ECO:0000259" key="3">
    <source>
        <dbReference type="PROSITE" id="PS50184"/>
    </source>
</evidence>
<evidence type="ECO:0000256" key="2">
    <source>
        <dbReference type="SAM" id="SignalP"/>
    </source>
</evidence>
<keyword evidence="4" id="KW-1185">Reference proteome</keyword>
<gene>
    <name evidence="5" type="primary">LOC105894541</name>
</gene>
<name>A0A8M1KA81_CLUHA</name>
<dbReference type="InterPro" id="IPR001007">
    <property type="entry name" value="VWF_dom"/>
</dbReference>
<feature type="signal peptide" evidence="2">
    <location>
        <begin position="1"/>
        <end position="25"/>
    </location>
</feature>
<evidence type="ECO:0000313" key="5">
    <source>
        <dbReference type="RefSeq" id="XP_042558884.1"/>
    </source>
</evidence>
<feature type="region of interest" description="Disordered" evidence="1">
    <location>
        <begin position="119"/>
        <end position="142"/>
    </location>
</feature>
<sequence>MAFSLNHRICLWLAVSLAQVLFVTCQDAKPDADGKGSCKDNDQVYPNNEIWKPDPCKVCVCDNGVIMCEDIRCEEIGTNCEKVTVPEGECCPVCQTNYASASGKTQFIAYHLMGASGAVGSRGRAGTKGRPGSGRVRSSGSPRTIRLTGESLTAFRGQTYIFSSTLWGGH</sequence>
<reference evidence="5" key="1">
    <citation type="submission" date="2025-08" db="UniProtKB">
        <authorList>
            <consortium name="RefSeq"/>
        </authorList>
    </citation>
    <scope>IDENTIFICATION</scope>
</reference>
<evidence type="ECO:0000256" key="1">
    <source>
        <dbReference type="SAM" id="MobiDB-lite"/>
    </source>
</evidence>
<dbReference type="PROSITE" id="PS01208">
    <property type="entry name" value="VWFC_1"/>
    <property type="match status" value="1"/>
</dbReference>
<evidence type="ECO:0000313" key="4">
    <source>
        <dbReference type="Proteomes" id="UP000515152"/>
    </source>
</evidence>
<feature type="chain" id="PRO_5035448239" evidence="2">
    <location>
        <begin position="26"/>
        <end position="170"/>
    </location>
</feature>
<feature type="compositionally biased region" description="Low complexity" evidence="1">
    <location>
        <begin position="133"/>
        <end position="142"/>
    </location>
</feature>
<organism evidence="4 5">
    <name type="scientific">Clupea harengus</name>
    <name type="common">Atlantic herring</name>
    <dbReference type="NCBI Taxonomy" id="7950"/>
    <lineage>
        <taxon>Eukaryota</taxon>
        <taxon>Metazoa</taxon>
        <taxon>Chordata</taxon>
        <taxon>Craniata</taxon>
        <taxon>Vertebrata</taxon>
        <taxon>Euteleostomi</taxon>
        <taxon>Actinopterygii</taxon>
        <taxon>Neopterygii</taxon>
        <taxon>Teleostei</taxon>
        <taxon>Clupei</taxon>
        <taxon>Clupeiformes</taxon>
        <taxon>Clupeoidei</taxon>
        <taxon>Clupeidae</taxon>
        <taxon>Clupea</taxon>
    </lineage>
</organism>
<dbReference type="KEGG" id="char:105894541"/>
<keyword evidence="2" id="KW-0732">Signal</keyword>
<dbReference type="Pfam" id="PF00093">
    <property type="entry name" value="VWC"/>
    <property type="match status" value="1"/>
</dbReference>
<accession>A0A8M1KA81</accession>
<dbReference type="PROSITE" id="PS50184">
    <property type="entry name" value="VWFC_2"/>
    <property type="match status" value="1"/>
</dbReference>